<dbReference type="Proteomes" id="UP000028582">
    <property type="component" value="Unassembled WGS sequence"/>
</dbReference>
<proteinExistence type="predicted"/>
<dbReference type="AlphaFoldDB" id="A0A081AGK5"/>
<sequence length="144" mass="16379">MVIAEFVCIHSWPTRRKEANASSSLLHLQIRVTGACEMRALELSRCSFSSKSGGRDSFLACAQKLASERRRHDRQRQARQHRISNVERGKPHYYDGVAKCNAANGDFIRLAVASTLHHEVFSMRLYRLVLARYKKSGGSRLHIP</sequence>
<evidence type="ECO:0000313" key="1">
    <source>
        <dbReference type="EMBL" id="ETO78016.1"/>
    </source>
</evidence>
<gene>
    <name evidence="1" type="ORF">F444_06860</name>
</gene>
<name>A0A081AGK5_PHYNI</name>
<organism evidence="1 2">
    <name type="scientific">Phytophthora nicotianae P1976</name>
    <dbReference type="NCBI Taxonomy" id="1317066"/>
    <lineage>
        <taxon>Eukaryota</taxon>
        <taxon>Sar</taxon>
        <taxon>Stramenopiles</taxon>
        <taxon>Oomycota</taxon>
        <taxon>Peronosporomycetes</taxon>
        <taxon>Peronosporales</taxon>
        <taxon>Peronosporaceae</taxon>
        <taxon>Phytophthora</taxon>
    </lineage>
</organism>
<dbReference type="EMBL" id="ANJA01001229">
    <property type="protein sequence ID" value="ETO78016.1"/>
    <property type="molecule type" value="Genomic_DNA"/>
</dbReference>
<reference evidence="1 2" key="1">
    <citation type="submission" date="2013-11" db="EMBL/GenBank/DDBJ databases">
        <title>The Genome Sequence of Phytophthora parasitica P1976.</title>
        <authorList>
            <consortium name="The Broad Institute Genomics Platform"/>
            <person name="Russ C."/>
            <person name="Tyler B."/>
            <person name="Panabieres F."/>
            <person name="Shan W."/>
            <person name="Tripathy S."/>
            <person name="Grunwald N."/>
            <person name="Machado M."/>
            <person name="Johnson C.S."/>
            <person name="Walker B."/>
            <person name="Young S."/>
            <person name="Zeng Q."/>
            <person name="Gargeya S."/>
            <person name="Fitzgerald M."/>
            <person name="Haas B."/>
            <person name="Abouelleil A."/>
            <person name="Allen A.W."/>
            <person name="Alvarado L."/>
            <person name="Arachchi H.M."/>
            <person name="Berlin A.M."/>
            <person name="Chapman S.B."/>
            <person name="Gainer-Dewar J."/>
            <person name="Goldberg J."/>
            <person name="Griggs A."/>
            <person name="Gujja S."/>
            <person name="Hansen M."/>
            <person name="Howarth C."/>
            <person name="Imamovic A."/>
            <person name="Ireland A."/>
            <person name="Larimer J."/>
            <person name="McCowan C."/>
            <person name="Murphy C."/>
            <person name="Pearson M."/>
            <person name="Poon T.W."/>
            <person name="Priest M."/>
            <person name="Roberts A."/>
            <person name="Saif S."/>
            <person name="Shea T."/>
            <person name="Sisk P."/>
            <person name="Sykes S."/>
            <person name="Wortman J."/>
            <person name="Nusbaum C."/>
            <person name="Birren B."/>
        </authorList>
    </citation>
    <scope>NUCLEOTIDE SEQUENCE [LARGE SCALE GENOMIC DNA]</scope>
    <source>
        <strain evidence="1 2">P1976</strain>
    </source>
</reference>
<protein>
    <submittedName>
        <fullName evidence="1">Uncharacterized protein</fullName>
    </submittedName>
</protein>
<evidence type="ECO:0000313" key="2">
    <source>
        <dbReference type="Proteomes" id="UP000028582"/>
    </source>
</evidence>
<accession>A0A081AGK5</accession>
<comment type="caution">
    <text evidence="1">The sequence shown here is derived from an EMBL/GenBank/DDBJ whole genome shotgun (WGS) entry which is preliminary data.</text>
</comment>